<protein>
    <submittedName>
        <fullName evidence="2">Uncharacterized protein</fullName>
    </submittedName>
</protein>
<dbReference type="EMBL" id="MN740808">
    <property type="protein sequence ID" value="QHU12650.1"/>
    <property type="molecule type" value="Genomic_DNA"/>
</dbReference>
<accession>A0A6C0K757</accession>
<feature type="compositionally biased region" description="Basic residues" evidence="1">
    <location>
        <begin position="65"/>
        <end position="81"/>
    </location>
</feature>
<feature type="region of interest" description="Disordered" evidence="1">
    <location>
        <begin position="1"/>
        <end position="23"/>
    </location>
</feature>
<dbReference type="AlphaFoldDB" id="A0A6C0K757"/>
<evidence type="ECO:0000256" key="1">
    <source>
        <dbReference type="SAM" id="MobiDB-lite"/>
    </source>
</evidence>
<feature type="compositionally biased region" description="Basic residues" evidence="1">
    <location>
        <begin position="169"/>
        <end position="182"/>
    </location>
</feature>
<feature type="compositionally biased region" description="Gly residues" evidence="1">
    <location>
        <begin position="54"/>
        <end position="63"/>
    </location>
</feature>
<sequence>MPTRKRRQTGGGGNTYSFGGAVSPGAPYASEVVGGTSCMAAARPGTMGGYSPPGLGGLPGMAGGSRRRQRRGSKRRRRSQRGGRYMVAPAPYPASSSTGPNVYAPVTKLGCNFQGGGGADTVAYQAPTAGFSNQPSSWVGQAGAPVLVQAPYDAHSMNQACLKTGGGKGRGRRRGVYKSRRH</sequence>
<feature type="region of interest" description="Disordered" evidence="1">
    <location>
        <begin position="40"/>
        <end position="101"/>
    </location>
</feature>
<organism evidence="2">
    <name type="scientific">viral metagenome</name>
    <dbReference type="NCBI Taxonomy" id="1070528"/>
    <lineage>
        <taxon>unclassified sequences</taxon>
        <taxon>metagenomes</taxon>
        <taxon>organismal metagenomes</taxon>
    </lineage>
</organism>
<name>A0A6C0K757_9ZZZZ</name>
<proteinExistence type="predicted"/>
<evidence type="ECO:0000313" key="2">
    <source>
        <dbReference type="EMBL" id="QHU12650.1"/>
    </source>
</evidence>
<feature type="region of interest" description="Disordered" evidence="1">
    <location>
        <begin position="161"/>
        <end position="182"/>
    </location>
</feature>
<reference evidence="2" key="1">
    <citation type="journal article" date="2020" name="Nature">
        <title>Giant virus diversity and host interactions through global metagenomics.</title>
        <authorList>
            <person name="Schulz F."/>
            <person name="Roux S."/>
            <person name="Paez-Espino D."/>
            <person name="Jungbluth S."/>
            <person name="Walsh D.A."/>
            <person name="Denef V.J."/>
            <person name="McMahon K.D."/>
            <person name="Konstantinidis K.T."/>
            <person name="Eloe-Fadrosh E.A."/>
            <person name="Kyrpides N.C."/>
            <person name="Woyke T."/>
        </authorList>
    </citation>
    <scope>NUCLEOTIDE SEQUENCE</scope>
    <source>
        <strain evidence="2">GVMAG-S-1101172-89</strain>
    </source>
</reference>